<keyword evidence="12" id="KW-0131">Cell cycle</keyword>
<keyword evidence="4" id="KW-0132">Cell division</keyword>
<dbReference type="InterPro" id="IPR002543">
    <property type="entry name" value="FtsK_dom"/>
</dbReference>
<dbReference type="Gene3D" id="3.30.980.40">
    <property type="match status" value="1"/>
</dbReference>
<evidence type="ECO:0000256" key="13">
    <source>
        <dbReference type="ARBA" id="ARBA00025923"/>
    </source>
</evidence>
<dbReference type="InterPro" id="IPR018541">
    <property type="entry name" value="Ftsk_gamma"/>
</dbReference>
<keyword evidence="11 15" id="KW-0472">Membrane</keyword>
<dbReference type="Pfam" id="PF17854">
    <property type="entry name" value="FtsK_alpha"/>
    <property type="match status" value="1"/>
</dbReference>
<protein>
    <submittedName>
        <fullName evidence="17">Stage III sporulation protein E</fullName>
    </submittedName>
</protein>
<dbReference type="Proteomes" id="UP000094828">
    <property type="component" value="Unassembled WGS sequence"/>
</dbReference>
<keyword evidence="10" id="KW-0238">DNA-binding</keyword>
<dbReference type="OrthoDB" id="9807790at2"/>
<dbReference type="Pfam" id="PF13491">
    <property type="entry name" value="FtsK_4TM"/>
    <property type="match status" value="1"/>
</dbReference>
<dbReference type="InterPro" id="IPR003593">
    <property type="entry name" value="AAA+_ATPase"/>
</dbReference>
<evidence type="ECO:0000256" key="3">
    <source>
        <dbReference type="ARBA" id="ARBA00022475"/>
    </source>
</evidence>
<keyword evidence="18" id="KW-1185">Reference proteome</keyword>
<evidence type="ECO:0000256" key="8">
    <source>
        <dbReference type="ARBA" id="ARBA00022840"/>
    </source>
</evidence>
<evidence type="ECO:0000256" key="11">
    <source>
        <dbReference type="ARBA" id="ARBA00023136"/>
    </source>
</evidence>
<name>A0A1C3E4J7_9PLAN</name>
<evidence type="ECO:0000256" key="5">
    <source>
        <dbReference type="ARBA" id="ARBA00022692"/>
    </source>
</evidence>
<dbReference type="SMART" id="SM00843">
    <property type="entry name" value="Ftsk_gamma"/>
    <property type="match status" value="1"/>
</dbReference>
<sequence length="850" mass="92010">MDFARLRNDTIALGLLALAVFLGLSLVSYDPADAASHLVHPARAVTQNLCGTWGATIAFQLLSTLGYGAWILLLMLVVVDLRLFTNSSAVDAQTHIPGYLLGLCAVCTMIQLAIPWSGPSLASGAGGYLGTIFADLLSQHFTWMGTFSLLISMMVASLLLTDEFRLIGVLGSIALSVFTIPASLFFRRTKVKVAKPTSSRFAWKNLRLFQGESRSIEPITQAAATSMQSTSAASAGQQDVLARLRDAANPAADLNTFPNVHQVSALASESPSATISEIFQKVADSDDPIGLAAFDDPTAASSSPANSVESARVIKVNPPVTLTPSTTTSPSPLTATPPTYSVNRTQPQAITASQVSYALPEHALLEESEAFPYEQLAQKAQISAATLEKTFKEFGLNVKVVEIDTGPVITQFELELEAGLRLSKVTALADDLAIALRVPSVRVVAPIPGKNTVGVEVPNDIRVMVRLKELIQSSPKDFEDKRIPLYLGKDVSGKPLVVDMCKMPHLLIAGRTGTGKSVCLNTLILSILMTRRPDQVRMLMIDPKMVELSPYNRIPHLMHPVITDMKKAEAVLGWAVEKMEERYDLLARVGVRHLDNYNKLGKANVLDRLEIDPDSEEAQSIPESMPYIVIIADEMADMMMTSGKDVEGHIIRLAQKSRAVGIHLVLATQKPTVDVITGLIKSNLPARISFQVASRMDSRVVLDENGADKLLGNGDMLYMAPGTSTLSRAQGTYVSDEEVNGVIEFFEDMPTQYDPELQKLKVAAKEGKTSAGGPSAGERDDLYDQAVEVIIREGRGSVSLLQRALGVGYGRGARLIDFMAEDGIVGGYNGSQAREVIMTMEEWEDRRAMK</sequence>
<dbReference type="SUPFAM" id="SSF46785">
    <property type="entry name" value="Winged helix' DNA-binding domain"/>
    <property type="match status" value="1"/>
</dbReference>
<dbReference type="Gene3D" id="1.10.10.10">
    <property type="entry name" value="Winged helix-like DNA-binding domain superfamily/Winged helix DNA-binding domain"/>
    <property type="match status" value="1"/>
</dbReference>
<comment type="similarity">
    <text evidence="2">Belongs to the FtsK/SpoIIIE/SftA family.</text>
</comment>
<evidence type="ECO:0000313" key="18">
    <source>
        <dbReference type="Proteomes" id="UP000094828"/>
    </source>
</evidence>
<dbReference type="RefSeq" id="WP_068853433.1">
    <property type="nucleotide sequence ID" value="NZ_LYDR01000158.1"/>
</dbReference>
<dbReference type="AlphaFoldDB" id="A0A1C3E4J7"/>
<dbReference type="Pfam" id="PF09397">
    <property type="entry name" value="FtsK_gamma"/>
    <property type="match status" value="1"/>
</dbReference>
<dbReference type="GO" id="GO:0007059">
    <property type="term" value="P:chromosome segregation"/>
    <property type="evidence" value="ECO:0007669"/>
    <property type="project" value="UniProtKB-KW"/>
</dbReference>
<dbReference type="PROSITE" id="PS50901">
    <property type="entry name" value="FTSK"/>
    <property type="match status" value="1"/>
</dbReference>
<dbReference type="InterPro" id="IPR036388">
    <property type="entry name" value="WH-like_DNA-bd_sf"/>
</dbReference>
<organism evidence="17 18">
    <name type="scientific">Planctopirus hydrillae</name>
    <dbReference type="NCBI Taxonomy" id="1841610"/>
    <lineage>
        <taxon>Bacteria</taxon>
        <taxon>Pseudomonadati</taxon>
        <taxon>Planctomycetota</taxon>
        <taxon>Planctomycetia</taxon>
        <taxon>Planctomycetales</taxon>
        <taxon>Planctomycetaceae</taxon>
        <taxon>Planctopirus</taxon>
    </lineage>
</organism>
<dbReference type="PANTHER" id="PTHR22683:SF41">
    <property type="entry name" value="DNA TRANSLOCASE FTSK"/>
    <property type="match status" value="1"/>
</dbReference>
<feature type="transmembrane region" description="Helical" evidence="15">
    <location>
        <begin position="141"/>
        <end position="160"/>
    </location>
</feature>
<evidence type="ECO:0000256" key="6">
    <source>
        <dbReference type="ARBA" id="ARBA00022741"/>
    </source>
</evidence>
<dbReference type="InterPro" id="IPR025199">
    <property type="entry name" value="FtsK_4TM"/>
</dbReference>
<dbReference type="GO" id="GO:0003677">
    <property type="term" value="F:DNA binding"/>
    <property type="evidence" value="ECO:0007669"/>
    <property type="project" value="UniProtKB-KW"/>
</dbReference>
<dbReference type="InterPro" id="IPR036390">
    <property type="entry name" value="WH_DNA-bd_sf"/>
</dbReference>
<dbReference type="Pfam" id="PF01580">
    <property type="entry name" value="FtsK_SpoIIIE"/>
    <property type="match status" value="1"/>
</dbReference>
<accession>A0A1C3E4J7</accession>
<evidence type="ECO:0000256" key="10">
    <source>
        <dbReference type="ARBA" id="ARBA00023125"/>
    </source>
</evidence>
<comment type="subcellular location">
    <subcellularLocation>
        <location evidence="1">Cell membrane</location>
        <topology evidence="1">Multi-pass membrane protein</topology>
    </subcellularLocation>
</comment>
<feature type="transmembrane region" description="Helical" evidence="15">
    <location>
        <begin position="60"/>
        <end position="84"/>
    </location>
</feature>
<evidence type="ECO:0000259" key="16">
    <source>
        <dbReference type="PROSITE" id="PS50901"/>
    </source>
</evidence>
<proteinExistence type="inferred from homology"/>
<keyword evidence="6 14" id="KW-0547">Nucleotide-binding</keyword>
<dbReference type="InterPro" id="IPR027417">
    <property type="entry name" value="P-loop_NTPase"/>
</dbReference>
<comment type="subunit">
    <text evidence="13">Homohexamer. Forms a ring that surrounds DNA.</text>
</comment>
<dbReference type="InterPro" id="IPR050206">
    <property type="entry name" value="FtsK/SpoIIIE/SftA"/>
</dbReference>
<gene>
    <name evidence="17" type="ORF">A6X21_14785</name>
</gene>
<dbReference type="STRING" id="1841610.A6X21_14785"/>
<reference evidence="17 18" key="1">
    <citation type="submission" date="2016-05" db="EMBL/GenBank/DDBJ databases">
        <title>Genomic and physiological characterization of Planctopirus sp. isolated from fresh water lake.</title>
        <authorList>
            <person name="Subhash Y."/>
            <person name="Ramana C."/>
        </authorList>
    </citation>
    <scope>NUCLEOTIDE SEQUENCE [LARGE SCALE GENOMIC DNA]</scope>
    <source>
        <strain evidence="17 18">JC280</strain>
    </source>
</reference>
<evidence type="ECO:0000256" key="2">
    <source>
        <dbReference type="ARBA" id="ARBA00006474"/>
    </source>
</evidence>
<feature type="transmembrane region" description="Helical" evidence="15">
    <location>
        <begin position="167"/>
        <end position="186"/>
    </location>
</feature>
<dbReference type="EMBL" id="LYDR01000158">
    <property type="protein sequence ID" value="ODA28175.1"/>
    <property type="molecule type" value="Genomic_DNA"/>
</dbReference>
<dbReference type="GO" id="GO:0051301">
    <property type="term" value="P:cell division"/>
    <property type="evidence" value="ECO:0007669"/>
    <property type="project" value="UniProtKB-KW"/>
</dbReference>
<keyword evidence="7" id="KW-0159">Chromosome partition</keyword>
<dbReference type="SUPFAM" id="SSF52540">
    <property type="entry name" value="P-loop containing nucleoside triphosphate hydrolases"/>
    <property type="match status" value="1"/>
</dbReference>
<keyword evidence="8 14" id="KW-0067">ATP-binding</keyword>
<evidence type="ECO:0000313" key="17">
    <source>
        <dbReference type="EMBL" id="ODA28175.1"/>
    </source>
</evidence>
<feature type="domain" description="FtsK" evidence="16">
    <location>
        <begin position="493"/>
        <end position="699"/>
    </location>
</feature>
<keyword evidence="5 15" id="KW-0812">Transmembrane</keyword>
<dbReference type="GO" id="GO:0005524">
    <property type="term" value="F:ATP binding"/>
    <property type="evidence" value="ECO:0007669"/>
    <property type="project" value="UniProtKB-UniRule"/>
</dbReference>
<dbReference type="PANTHER" id="PTHR22683">
    <property type="entry name" value="SPORULATION PROTEIN RELATED"/>
    <property type="match status" value="1"/>
</dbReference>
<dbReference type="InterPro" id="IPR041027">
    <property type="entry name" value="FtsK_alpha"/>
</dbReference>
<feature type="transmembrane region" description="Helical" evidence="15">
    <location>
        <begin position="96"/>
        <end position="114"/>
    </location>
</feature>
<evidence type="ECO:0000256" key="7">
    <source>
        <dbReference type="ARBA" id="ARBA00022829"/>
    </source>
</evidence>
<dbReference type="GO" id="GO:0005886">
    <property type="term" value="C:plasma membrane"/>
    <property type="evidence" value="ECO:0007669"/>
    <property type="project" value="UniProtKB-SubCell"/>
</dbReference>
<evidence type="ECO:0000256" key="4">
    <source>
        <dbReference type="ARBA" id="ARBA00022618"/>
    </source>
</evidence>
<evidence type="ECO:0000256" key="14">
    <source>
        <dbReference type="PROSITE-ProRule" id="PRU00289"/>
    </source>
</evidence>
<evidence type="ECO:0000256" key="9">
    <source>
        <dbReference type="ARBA" id="ARBA00022989"/>
    </source>
</evidence>
<comment type="caution">
    <text evidence="17">The sequence shown here is derived from an EMBL/GenBank/DDBJ whole genome shotgun (WGS) entry which is preliminary data.</text>
</comment>
<keyword evidence="9 15" id="KW-1133">Transmembrane helix</keyword>
<dbReference type="SMART" id="SM00382">
    <property type="entry name" value="AAA"/>
    <property type="match status" value="1"/>
</dbReference>
<evidence type="ECO:0000256" key="1">
    <source>
        <dbReference type="ARBA" id="ARBA00004651"/>
    </source>
</evidence>
<dbReference type="Gene3D" id="3.40.50.300">
    <property type="entry name" value="P-loop containing nucleotide triphosphate hydrolases"/>
    <property type="match status" value="1"/>
</dbReference>
<evidence type="ECO:0000256" key="15">
    <source>
        <dbReference type="SAM" id="Phobius"/>
    </source>
</evidence>
<evidence type="ECO:0000256" key="12">
    <source>
        <dbReference type="ARBA" id="ARBA00023306"/>
    </source>
</evidence>
<keyword evidence="3" id="KW-1003">Cell membrane</keyword>
<feature type="binding site" evidence="14">
    <location>
        <begin position="510"/>
        <end position="517"/>
    </location>
    <ligand>
        <name>ATP</name>
        <dbReference type="ChEBI" id="CHEBI:30616"/>
    </ligand>
</feature>